<dbReference type="PANTHER" id="PTHR33397">
    <property type="entry name" value="UPF0331 PROTEIN YUTE"/>
    <property type="match status" value="1"/>
</dbReference>
<keyword evidence="6" id="KW-1185">Reference proteome</keyword>
<evidence type="ECO:0000256" key="3">
    <source>
        <dbReference type="ARBA" id="ARBA00022801"/>
    </source>
</evidence>
<evidence type="ECO:0000256" key="2">
    <source>
        <dbReference type="ARBA" id="ARBA00022722"/>
    </source>
</evidence>
<keyword evidence="2" id="KW-0540">Nuclease</keyword>
<dbReference type="RefSeq" id="WP_047222215.1">
    <property type="nucleotide sequence ID" value="NZ_JWIO01000007.1"/>
</dbReference>
<protein>
    <recommendedName>
        <fullName evidence="7">DUF86 domain-containing protein</fullName>
    </recommendedName>
</protein>
<dbReference type="InterPro" id="IPR037038">
    <property type="entry name" value="HepT-like_sf"/>
</dbReference>
<evidence type="ECO:0000256" key="1">
    <source>
        <dbReference type="ARBA" id="ARBA00022649"/>
    </source>
</evidence>
<evidence type="ECO:0000313" key="6">
    <source>
        <dbReference type="Proteomes" id="UP000035425"/>
    </source>
</evidence>
<dbReference type="Gene3D" id="1.20.120.580">
    <property type="entry name" value="bsu32300-like"/>
    <property type="match status" value="1"/>
</dbReference>
<accession>A0ABR5F667</accession>
<comment type="similarity">
    <text evidence="4">Belongs to the HepT RNase toxin family.</text>
</comment>
<keyword evidence="3" id="KW-0378">Hydrolase</keyword>
<dbReference type="Pfam" id="PF01934">
    <property type="entry name" value="HepT-like"/>
    <property type="match status" value="1"/>
</dbReference>
<gene>
    <name evidence="5" type="ORF">FrCorBMG51_06590</name>
</gene>
<evidence type="ECO:0000313" key="5">
    <source>
        <dbReference type="EMBL" id="KLL12123.1"/>
    </source>
</evidence>
<dbReference type="PANTHER" id="PTHR33397:SF5">
    <property type="entry name" value="RNASE YUTE-RELATED"/>
    <property type="match status" value="1"/>
</dbReference>
<comment type="caution">
    <text evidence="5">The sequence shown here is derived from an EMBL/GenBank/DDBJ whole genome shotgun (WGS) entry which is preliminary data.</text>
</comment>
<evidence type="ECO:0008006" key="7">
    <source>
        <dbReference type="Google" id="ProtNLM"/>
    </source>
</evidence>
<sequence>MVDEARVLRLLRAITDDLSVLRRESDANDERRADPIWLRGVKYTFVTAIEACVDVAQHICATQGWGPPADNGDAVRLLGVHGALAPALALSLRKAVGFRNVLVHDYIDVNDEIVVARLNALDDLDEFVREIAAYVSAAEA</sequence>
<keyword evidence="1" id="KW-1277">Toxin-antitoxin system</keyword>
<name>A0ABR5F667_9ACTN</name>
<proteinExistence type="inferred from homology"/>
<evidence type="ECO:0000256" key="4">
    <source>
        <dbReference type="ARBA" id="ARBA00024207"/>
    </source>
</evidence>
<dbReference type="InterPro" id="IPR008201">
    <property type="entry name" value="HepT-like"/>
</dbReference>
<dbReference type="NCBIfam" id="NF047751">
    <property type="entry name" value="HepT_toxin"/>
    <property type="match status" value="1"/>
</dbReference>
<dbReference type="InterPro" id="IPR052379">
    <property type="entry name" value="Type_VII_TA_RNase"/>
</dbReference>
<reference evidence="5 6" key="1">
    <citation type="submission" date="2014-12" db="EMBL/GenBank/DDBJ databases">
        <title>Frankia sp. BMG5.1 draft genome.</title>
        <authorList>
            <person name="Gtari M."/>
            <person name="Ghodhbane-Gtari F."/>
            <person name="Nouioui I."/>
            <person name="Ktari A."/>
            <person name="Hezbri K."/>
            <person name="Mimouni W."/>
            <person name="Sbissi I."/>
            <person name="Ayari A."/>
            <person name="Yamanaka T."/>
            <person name="Normand P."/>
            <person name="Tisa L.S."/>
            <person name="Boudabous A."/>
        </authorList>
    </citation>
    <scope>NUCLEOTIDE SEQUENCE [LARGE SCALE GENOMIC DNA]</scope>
    <source>
        <strain evidence="5 6">BMG5.1</strain>
    </source>
</reference>
<dbReference type="Proteomes" id="UP000035425">
    <property type="component" value="Unassembled WGS sequence"/>
</dbReference>
<organism evidence="5 6">
    <name type="scientific">Protofrankia coriariae</name>
    <dbReference type="NCBI Taxonomy" id="1562887"/>
    <lineage>
        <taxon>Bacteria</taxon>
        <taxon>Bacillati</taxon>
        <taxon>Actinomycetota</taxon>
        <taxon>Actinomycetes</taxon>
        <taxon>Frankiales</taxon>
        <taxon>Frankiaceae</taxon>
        <taxon>Protofrankia</taxon>
    </lineage>
</organism>
<dbReference type="EMBL" id="JWIO01000007">
    <property type="protein sequence ID" value="KLL12123.1"/>
    <property type="molecule type" value="Genomic_DNA"/>
</dbReference>